<accession>A0AAF3EWF6</accession>
<evidence type="ECO:0000259" key="1">
    <source>
        <dbReference type="Pfam" id="PF16013"/>
    </source>
</evidence>
<reference evidence="3" key="1">
    <citation type="submission" date="2024-02" db="UniProtKB">
        <authorList>
            <consortium name="WormBaseParasite"/>
        </authorList>
    </citation>
    <scope>IDENTIFICATION</scope>
</reference>
<dbReference type="Pfam" id="PF16013">
    <property type="entry name" value="DUF4781"/>
    <property type="match status" value="1"/>
</dbReference>
<evidence type="ECO:0000313" key="3">
    <source>
        <dbReference type="WBParaSite" id="MBELARI_LOCUS18104"/>
    </source>
</evidence>
<dbReference type="WBParaSite" id="MBELARI_LOCUS18104">
    <property type="protein sequence ID" value="MBELARI_LOCUS18104"/>
    <property type="gene ID" value="MBELARI_LOCUS18104"/>
</dbReference>
<feature type="domain" description="DUF4781" evidence="1">
    <location>
        <begin position="155"/>
        <end position="224"/>
    </location>
</feature>
<evidence type="ECO:0000313" key="2">
    <source>
        <dbReference type="Proteomes" id="UP000887575"/>
    </source>
</evidence>
<name>A0AAF3EWF6_9BILA</name>
<dbReference type="Proteomes" id="UP000887575">
    <property type="component" value="Unassembled WGS sequence"/>
</dbReference>
<protein>
    <submittedName>
        <fullName evidence="3">DUF4781 domain-containing protein</fullName>
    </submittedName>
</protein>
<dbReference type="AlphaFoldDB" id="A0AAF3EWF6"/>
<dbReference type="PANTHER" id="PTHR21115:SF0">
    <property type="entry name" value="GH06117P-RELATED"/>
    <property type="match status" value="1"/>
</dbReference>
<keyword evidence="2" id="KW-1185">Reference proteome</keyword>
<sequence>MSHDNILLPTSPETTFDVHDWRDGKLQDWIKNTVMKVQQGHYNDNDTTEAFSFELHEEREIMLKLLIMCYGIKTGHANFLQNYSKKEKEPVRAMLEKIKKECRKLDKIEFNIFYVSVGIKEKATSSETKGEFGNLEIPLLQLSKSKKVLDLSDPGTIYQSFQRYLENNKLERSVIVYPEKATYAQQQVQLKVCESPSCTLTSDIANVANVVLKFASVAAMFWTPGCLLAGRALATMSTRIFTQGSFWAVALLRASAAVNSATKYARAITTITSLFGSAFAGM</sequence>
<organism evidence="2 3">
    <name type="scientific">Mesorhabditis belari</name>
    <dbReference type="NCBI Taxonomy" id="2138241"/>
    <lineage>
        <taxon>Eukaryota</taxon>
        <taxon>Metazoa</taxon>
        <taxon>Ecdysozoa</taxon>
        <taxon>Nematoda</taxon>
        <taxon>Chromadorea</taxon>
        <taxon>Rhabditida</taxon>
        <taxon>Rhabditina</taxon>
        <taxon>Rhabditomorpha</taxon>
        <taxon>Rhabditoidea</taxon>
        <taxon>Rhabditidae</taxon>
        <taxon>Mesorhabditinae</taxon>
        <taxon>Mesorhabditis</taxon>
    </lineage>
</organism>
<dbReference type="InterPro" id="IPR031962">
    <property type="entry name" value="DUF4781"/>
</dbReference>
<proteinExistence type="predicted"/>
<dbReference type="PANTHER" id="PTHR21115">
    <property type="entry name" value="GH06117P-RELATED"/>
    <property type="match status" value="1"/>
</dbReference>